<name>A0A401YR33_9ACTN</name>
<organism evidence="2 3">
    <name type="scientific">Embleya hyalina</name>
    <dbReference type="NCBI Taxonomy" id="516124"/>
    <lineage>
        <taxon>Bacteria</taxon>
        <taxon>Bacillati</taxon>
        <taxon>Actinomycetota</taxon>
        <taxon>Actinomycetes</taxon>
        <taxon>Kitasatosporales</taxon>
        <taxon>Streptomycetaceae</taxon>
        <taxon>Embleya</taxon>
    </lineage>
</organism>
<evidence type="ECO:0000313" key="3">
    <source>
        <dbReference type="Proteomes" id="UP000286931"/>
    </source>
</evidence>
<dbReference type="InterPro" id="IPR017146">
    <property type="entry name" value="Lanti_2_LanM"/>
</dbReference>
<dbReference type="SMART" id="SM01260">
    <property type="entry name" value="LANC_like"/>
    <property type="match status" value="1"/>
</dbReference>
<proteinExistence type="predicted"/>
<sequence length="938" mass="101005">MTNPNVAIDAFVPFYTHLVPRSVVADGLREVMVAVVDPEHLDEVSHQVWSALSANVEAHAFRMLIGEFHSFRADHGLPRTVDGDRALRRFRRHLDEPGTCSRIIGRYPVLERRLETVLRNALDAYTDLFVAYAEDRPALRAAGLIGATSADDELVTGIFLTGADPHNDNRQVIGVRLGDDTRVVFKPRTLTTDRFVRDLYAAADPHLSFSLRECLPLSLTVGSHGWQQFIPAQAMDTPEQPARYFYRFGSICAILGAIGASDLHDENLLARGEHPCLIDTETILRPDSGVDNDTLAHTLINQMKLSVVSTMLVPMVHPGSPVDFFMAGVGVAGDQSSKLTSTVVRDNGTDNISVRREPIVYRHRGNVPRLGESPVSATDYFADLLAGYFDALAFVRGDGITTILDAYPDMRIRYVVRATLVYGRFIDASTHPDYLARAEEAVRLLGLLRDFSDGLSAEAARRIGAEERACLSTGNVPYFSSRADSSELATSRVRIPGVFRTSALDHARRGVALNSARTDRYHHFLLEECFGELFDDENPAGLSAVGVFAPTLSNGTRPGTWWPKIARTIADIGVTFETADGAQVGWLCGIGPGRRAMTITPGNCISFHDVGGIVSFLTRAAEQGGVPAGVGLDADRGLDALAAEYAEVLMETPESVFSGASSMLLTRPAAVDPDWLERVLVGVDERSAAQLLETDLANGPAGLLMVLLSRLEAGNGGVPCGESWLGRLRDPVLGHIGAARTVAWFDVAHGELGLRWAAARMGRVLGDDALAKEAADWLIGRWESGEESQSTGWCNGAAGMLLTSAEILCSAGRREWLTDGRLTTLVDKATRLPVDRPVDLSVCHGSSGVVQSLLAAGGILGDEALSTRAHEYQEAVLQRVRANGFHTGAAGRTSLLGYMLGWAGIGDTDLMLHTTGVDGGSAAGHRSVPVALIGSRHG</sequence>
<dbReference type="NCBIfam" id="TIGR03897">
    <property type="entry name" value="lanti_2_LanM"/>
    <property type="match status" value="1"/>
</dbReference>
<feature type="domain" description="Lantibiotic biosynthesis protein dehydration" evidence="1">
    <location>
        <begin position="107"/>
        <end position="481"/>
    </location>
</feature>
<reference evidence="2 3" key="1">
    <citation type="submission" date="2018-12" db="EMBL/GenBank/DDBJ databases">
        <title>Draft genome sequence of Embleya hyalina NBRC 13850T.</title>
        <authorList>
            <person name="Komaki H."/>
            <person name="Hosoyama A."/>
            <person name="Kimura A."/>
            <person name="Ichikawa N."/>
            <person name="Tamura T."/>
        </authorList>
    </citation>
    <scope>NUCLEOTIDE SEQUENCE [LARGE SCALE GENOMIC DNA]</scope>
    <source>
        <strain evidence="2 3">NBRC 13850</strain>
    </source>
</reference>
<dbReference type="InterPro" id="IPR007822">
    <property type="entry name" value="LANC-like"/>
</dbReference>
<dbReference type="Pfam" id="PF05147">
    <property type="entry name" value="LANC_like"/>
    <property type="match status" value="1"/>
</dbReference>
<dbReference type="Gene3D" id="1.50.10.20">
    <property type="match status" value="1"/>
</dbReference>
<dbReference type="SUPFAM" id="SSF158745">
    <property type="entry name" value="LanC-like"/>
    <property type="match status" value="1"/>
</dbReference>
<evidence type="ECO:0000313" key="2">
    <source>
        <dbReference type="EMBL" id="GCD97068.1"/>
    </source>
</evidence>
<accession>A0A401YR33</accession>
<dbReference type="Pfam" id="PF13575">
    <property type="entry name" value="DUF4135"/>
    <property type="match status" value="1"/>
</dbReference>
<keyword evidence="3" id="KW-1185">Reference proteome</keyword>
<dbReference type="AlphaFoldDB" id="A0A401YR33"/>
<dbReference type="InterPro" id="IPR025410">
    <property type="entry name" value="Lant_dehyd"/>
</dbReference>
<dbReference type="Proteomes" id="UP000286931">
    <property type="component" value="Unassembled WGS sequence"/>
</dbReference>
<dbReference type="GO" id="GO:0031179">
    <property type="term" value="P:peptide modification"/>
    <property type="evidence" value="ECO:0007669"/>
    <property type="project" value="InterPro"/>
</dbReference>
<evidence type="ECO:0000259" key="1">
    <source>
        <dbReference type="Pfam" id="PF13575"/>
    </source>
</evidence>
<comment type="caution">
    <text evidence="2">The sequence shown here is derived from an EMBL/GenBank/DDBJ whole genome shotgun (WGS) entry which is preliminary data.</text>
</comment>
<dbReference type="EMBL" id="BIFH01000022">
    <property type="protein sequence ID" value="GCD97068.1"/>
    <property type="molecule type" value="Genomic_DNA"/>
</dbReference>
<protein>
    <submittedName>
        <fullName evidence="2">Lanthionine synthetase</fullName>
    </submittedName>
</protein>
<dbReference type="RefSeq" id="WP_126639081.1">
    <property type="nucleotide sequence ID" value="NZ_BIFH01000022.1"/>
</dbReference>
<gene>
    <name evidence="2" type="ORF">EHYA_04755</name>
</gene>
<dbReference type="OrthoDB" id="9148343at2"/>